<dbReference type="AlphaFoldDB" id="A0A1M7XYQ8"/>
<organism evidence="1 2">
    <name type="scientific">Desulfopila aestuarii DSM 18488</name>
    <dbReference type="NCBI Taxonomy" id="1121416"/>
    <lineage>
        <taxon>Bacteria</taxon>
        <taxon>Pseudomonadati</taxon>
        <taxon>Thermodesulfobacteriota</taxon>
        <taxon>Desulfobulbia</taxon>
        <taxon>Desulfobulbales</taxon>
        <taxon>Desulfocapsaceae</taxon>
        <taxon>Desulfopila</taxon>
    </lineage>
</organism>
<reference evidence="1 2" key="1">
    <citation type="submission" date="2016-12" db="EMBL/GenBank/DDBJ databases">
        <authorList>
            <person name="Song W.-J."/>
            <person name="Kurnit D.M."/>
        </authorList>
    </citation>
    <scope>NUCLEOTIDE SEQUENCE [LARGE SCALE GENOMIC DNA]</scope>
    <source>
        <strain evidence="1 2">DSM 18488</strain>
    </source>
</reference>
<keyword evidence="2" id="KW-1185">Reference proteome</keyword>
<dbReference type="Proteomes" id="UP000184603">
    <property type="component" value="Unassembled WGS sequence"/>
</dbReference>
<gene>
    <name evidence="1" type="ORF">SAMN02745220_00690</name>
</gene>
<dbReference type="STRING" id="1121416.SAMN02745220_00690"/>
<protein>
    <submittedName>
        <fullName evidence="1">Uncharacterized protein</fullName>
    </submittedName>
</protein>
<accession>A0A1M7XYQ8</accession>
<evidence type="ECO:0000313" key="2">
    <source>
        <dbReference type="Proteomes" id="UP000184603"/>
    </source>
</evidence>
<proteinExistence type="predicted"/>
<evidence type="ECO:0000313" key="1">
    <source>
        <dbReference type="EMBL" id="SHO44187.1"/>
    </source>
</evidence>
<name>A0A1M7XYQ8_9BACT</name>
<sequence length="121" mass="12587">MPEKINWNVVAQVMKGPSISAAASVEVDAYDKFQITLLDTVTQVVNLVPGGTISLLVINPKKPDEKLTYDLGGTDVKLDGPHILIGTGAVGLLGGVTSLSFTNNTGADATIEILIGRDATP</sequence>
<dbReference type="RefSeq" id="WP_073612042.1">
    <property type="nucleotide sequence ID" value="NZ_FRFE01000002.1"/>
</dbReference>
<dbReference type="OrthoDB" id="3383065at2"/>
<dbReference type="EMBL" id="FRFE01000002">
    <property type="protein sequence ID" value="SHO44187.1"/>
    <property type="molecule type" value="Genomic_DNA"/>
</dbReference>